<dbReference type="InterPro" id="IPR013785">
    <property type="entry name" value="Aldolase_TIM"/>
</dbReference>
<feature type="binding site" evidence="13">
    <location>
        <begin position="248"/>
        <end position="249"/>
    </location>
    <ligand>
        <name>FMN</name>
        <dbReference type="ChEBI" id="CHEBI:58210"/>
    </ligand>
</feature>
<evidence type="ECO:0000256" key="2">
    <source>
        <dbReference type="ARBA" id="ARBA00022555"/>
    </source>
</evidence>
<keyword evidence="7" id="KW-0694">RNA-binding</keyword>
<evidence type="ECO:0000256" key="6">
    <source>
        <dbReference type="ARBA" id="ARBA00022857"/>
    </source>
</evidence>
<dbReference type="GO" id="GO:0050660">
    <property type="term" value="F:flavin adenine dinucleotide binding"/>
    <property type="evidence" value="ECO:0007669"/>
    <property type="project" value="InterPro"/>
</dbReference>
<evidence type="ECO:0000256" key="4">
    <source>
        <dbReference type="ARBA" id="ARBA00022643"/>
    </source>
</evidence>
<evidence type="ECO:0000256" key="7">
    <source>
        <dbReference type="ARBA" id="ARBA00022884"/>
    </source>
</evidence>
<comment type="catalytic activity">
    <reaction evidence="10">
        <text>a 5,6-dihydrouridine in tRNA + NAD(+) = a uridine in tRNA + NADH + H(+)</text>
        <dbReference type="Rhea" id="RHEA:54452"/>
        <dbReference type="Rhea" id="RHEA-COMP:13339"/>
        <dbReference type="Rhea" id="RHEA-COMP:13887"/>
        <dbReference type="ChEBI" id="CHEBI:15378"/>
        <dbReference type="ChEBI" id="CHEBI:57540"/>
        <dbReference type="ChEBI" id="CHEBI:57945"/>
        <dbReference type="ChEBI" id="CHEBI:65315"/>
        <dbReference type="ChEBI" id="CHEBI:74443"/>
    </reaction>
</comment>
<dbReference type="PIRSF" id="PIRSF006621">
    <property type="entry name" value="Dus"/>
    <property type="match status" value="1"/>
</dbReference>
<dbReference type="EMBL" id="MGFD01000066">
    <property type="protein sequence ID" value="OGL96511.1"/>
    <property type="molecule type" value="Genomic_DNA"/>
</dbReference>
<sequence>MNLDWSKLPRPIIALSPMADMTDSAFCRTVKYVMEKSEKRISKDENQTSLNSDMRISNFVMFREMVSAEAVVRGNNKTLDMTSIHPDERPLVQQIFGSDPDVMAEATRIIDREHNPEGFDVNMGCPVYKLVCNFNGASLMKEPERAAAIVKAMKAVTSKPVSVKIRLGWGDPTECFAFAKALEEAGADLLTVHGRTRMQGYSGESDWEMIRKLKETVSIPVLANGDIFTAPLALQALEQTKCDGILIARGSLGNPWIFRQIEEMLAGESPKAISIEERVDTIRYHLNLHIEQYGEKAVTTFRKHLTWYLKGLDGAKKYKERLHTAASQELVKEILDEMKLDPDMKDAIAHRDAAHPDAGERMKLTK</sequence>
<feature type="binding site" evidence="13">
    <location>
        <position position="94"/>
    </location>
    <ligand>
        <name>FMN</name>
        <dbReference type="ChEBI" id="CHEBI:58210"/>
    </ligand>
</feature>
<dbReference type="SUPFAM" id="SSF51395">
    <property type="entry name" value="FMN-linked oxidoreductases"/>
    <property type="match status" value="1"/>
</dbReference>
<keyword evidence="13" id="KW-0547">Nucleotide-binding</keyword>
<keyword evidence="5 11" id="KW-0819">tRNA processing</keyword>
<dbReference type="InterPro" id="IPR004652">
    <property type="entry name" value="DusB-like"/>
</dbReference>
<evidence type="ECO:0000256" key="9">
    <source>
        <dbReference type="ARBA" id="ARBA00048205"/>
    </source>
</evidence>
<gene>
    <name evidence="15" type="ORF">A2318_00410</name>
</gene>
<dbReference type="Gene3D" id="3.20.20.70">
    <property type="entry name" value="Aldolase class I"/>
    <property type="match status" value="1"/>
</dbReference>
<dbReference type="PANTHER" id="PTHR45846">
    <property type="entry name" value="TRNA-DIHYDROURIDINE(47) SYNTHASE [NAD(P)(+)]-LIKE"/>
    <property type="match status" value="1"/>
</dbReference>
<name>A0A1F7W156_9BACT</name>
<feature type="active site" description="Proton donor" evidence="12">
    <location>
        <position position="125"/>
    </location>
</feature>
<dbReference type="AlphaFoldDB" id="A0A1F7W156"/>
<dbReference type="PANTHER" id="PTHR45846:SF1">
    <property type="entry name" value="TRNA-DIHYDROURIDINE(47) SYNTHASE [NAD(P)(+)]-LIKE"/>
    <property type="match status" value="1"/>
</dbReference>
<keyword evidence="8 11" id="KW-0560">Oxidoreductase</keyword>
<feature type="binding site" evidence="13">
    <location>
        <position position="193"/>
    </location>
    <ligand>
        <name>FMN</name>
        <dbReference type="ChEBI" id="CHEBI:58210"/>
    </ligand>
</feature>
<dbReference type="InterPro" id="IPR001269">
    <property type="entry name" value="DUS_fam"/>
</dbReference>
<evidence type="ECO:0000313" key="16">
    <source>
        <dbReference type="Proteomes" id="UP000177331"/>
    </source>
</evidence>
<keyword evidence="2" id="KW-0820">tRNA-binding</keyword>
<evidence type="ECO:0000256" key="8">
    <source>
        <dbReference type="ARBA" id="ARBA00023002"/>
    </source>
</evidence>
<dbReference type="CDD" id="cd02801">
    <property type="entry name" value="DUS_like_FMN"/>
    <property type="match status" value="1"/>
</dbReference>
<comment type="cofactor">
    <cofactor evidence="11 13">
        <name>FMN</name>
        <dbReference type="ChEBI" id="CHEBI:58210"/>
    </cofactor>
</comment>
<dbReference type="Pfam" id="PF01207">
    <property type="entry name" value="Dus"/>
    <property type="match status" value="1"/>
</dbReference>
<evidence type="ECO:0000256" key="11">
    <source>
        <dbReference type="PIRNR" id="PIRNR006621"/>
    </source>
</evidence>
<comment type="similarity">
    <text evidence="11">Belongs to the dus family.</text>
</comment>
<comment type="caution">
    <text evidence="15">The sequence shown here is derived from an EMBL/GenBank/DDBJ whole genome shotgun (WGS) entry which is preliminary data.</text>
</comment>
<dbReference type="Gene3D" id="1.10.1200.80">
    <property type="entry name" value="Putative flavin oxidoreducatase, domain 2"/>
    <property type="match status" value="1"/>
</dbReference>
<protein>
    <recommendedName>
        <fullName evidence="11">tRNA-dihydrouridine synthase</fullName>
        <ecNumber evidence="11">1.3.1.-</ecNumber>
    </recommendedName>
</protein>
<evidence type="ECO:0000256" key="3">
    <source>
        <dbReference type="ARBA" id="ARBA00022630"/>
    </source>
</evidence>
<keyword evidence="6" id="KW-0521">NADP</keyword>
<dbReference type="NCBIfam" id="TIGR00737">
    <property type="entry name" value="nifR3_yhdG"/>
    <property type="match status" value="1"/>
</dbReference>
<organism evidence="15 16">
    <name type="scientific">Candidatus Uhrbacteria bacterium RIFOXYB2_FULL_45_11</name>
    <dbReference type="NCBI Taxonomy" id="1802421"/>
    <lineage>
        <taxon>Bacteria</taxon>
        <taxon>Candidatus Uhriibacteriota</taxon>
    </lineage>
</organism>
<proteinExistence type="inferred from homology"/>
<evidence type="ECO:0000259" key="14">
    <source>
        <dbReference type="Pfam" id="PF01207"/>
    </source>
</evidence>
<feature type="domain" description="DUS-like FMN-binding" evidence="14">
    <location>
        <begin position="15"/>
        <end position="336"/>
    </location>
</feature>
<dbReference type="GO" id="GO:0017150">
    <property type="term" value="F:tRNA dihydrouridine synthase activity"/>
    <property type="evidence" value="ECO:0007669"/>
    <property type="project" value="InterPro"/>
</dbReference>
<feature type="binding site" evidence="13">
    <location>
        <position position="164"/>
    </location>
    <ligand>
        <name>FMN</name>
        <dbReference type="ChEBI" id="CHEBI:58210"/>
    </ligand>
</feature>
<dbReference type="InterPro" id="IPR024036">
    <property type="entry name" value="tRNA-dHydroUridine_Synthase_C"/>
</dbReference>
<comment type="function">
    <text evidence="1 11">Catalyzes the synthesis of 5,6-dihydrouridine (D), a modified base found in the D-loop of most tRNAs, via the reduction of the C5-C6 double bond in target uridines.</text>
</comment>
<keyword evidence="3 11" id="KW-0285">Flavoprotein</keyword>
<feature type="binding site" evidence="13">
    <location>
        <begin position="17"/>
        <end position="19"/>
    </location>
    <ligand>
        <name>FMN</name>
        <dbReference type="ChEBI" id="CHEBI:58210"/>
    </ligand>
</feature>
<keyword evidence="4 11" id="KW-0288">FMN</keyword>
<dbReference type="GO" id="GO:0000049">
    <property type="term" value="F:tRNA binding"/>
    <property type="evidence" value="ECO:0007669"/>
    <property type="project" value="UniProtKB-KW"/>
</dbReference>
<accession>A0A1F7W156</accession>
<dbReference type="EC" id="1.3.1.-" evidence="11"/>
<comment type="catalytic activity">
    <reaction evidence="9">
        <text>a 5,6-dihydrouridine in tRNA + NADP(+) = a uridine in tRNA + NADPH + H(+)</text>
        <dbReference type="Rhea" id="RHEA:23624"/>
        <dbReference type="Rhea" id="RHEA-COMP:13339"/>
        <dbReference type="Rhea" id="RHEA-COMP:13887"/>
        <dbReference type="ChEBI" id="CHEBI:15378"/>
        <dbReference type="ChEBI" id="CHEBI:57783"/>
        <dbReference type="ChEBI" id="CHEBI:58349"/>
        <dbReference type="ChEBI" id="CHEBI:65315"/>
        <dbReference type="ChEBI" id="CHEBI:74443"/>
    </reaction>
</comment>
<evidence type="ECO:0000256" key="12">
    <source>
        <dbReference type="PIRSR" id="PIRSR006621-1"/>
    </source>
</evidence>
<reference evidence="15 16" key="1">
    <citation type="journal article" date="2016" name="Nat. Commun.">
        <title>Thousands of microbial genomes shed light on interconnected biogeochemical processes in an aquifer system.</title>
        <authorList>
            <person name="Anantharaman K."/>
            <person name="Brown C.T."/>
            <person name="Hug L.A."/>
            <person name="Sharon I."/>
            <person name="Castelle C.J."/>
            <person name="Probst A.J."/>
            <person name="Thomas B.C."/>
            <person name="Singh A."/>
            <person name="Wilkins M.J."/>
            <person name="Karaoz U."/>
            <person name="Brodie E.L."/>
            <person name="Williams K.H."/>
            <person name="Hubbard S.S."/>
            <person name="Banfield J.F."/>
        </authorList>
    </citation>
    <scope>NUCLEOTIDE SEQUENCE [LARGE SCALE GENOMIC DNA]</scope>
</reference>
<dbReference type="InterPro" id="IPR035587">
    <property type="entry name" value="DUS-like_FMN-bd"/>
</dbReference>
<evidence type="ECO:0000256" key="1">
    <source>
        <dbReference type="ARBA" id="ARBA00002790"/>
    </source>
</evidence>
<evidence type="ECO:0000256" key="10">
    <source>
        <dbReference type="ARBA" id="ARBA00048802"/>
    </source>
</evidence>
<dbReference type="STRING" id="1802421.A2318_00410"/>
<evidence type="ECO:0000256" key="5">
    <source>
        <dbReference type="ARBA" id="ARBA00022694"/>
    </source>
</evidence>
<evidence type="ECO:0000313" key="15">
    <source>
        <dbReference type="EMBL" id="OGL96511.1"/>
    </source>
</evidence>
<dbReference type="Proteomes" id="UP000177331">
    <property type="component" value="Unassembled WGS sequence"/>
</dbReference>
<evidence type="ECO:0000256" key="13">
    <source>
        <dbReference type="PIRSR" id="PIRSR006621-2"/>
    </source>
</evidence>